<sequence>GQPPEERSRWSSSNDGQYSTNQPENDNGSSGQGNGSGNESSGKSSKSGARSNPPTQLTVPPASQFLSPHRHARFSVSGSSTISDPVHVHPPFENLESPTDSIPVDAKSDVDFRVSDSEEIPMASRLLGSPEGSASASQCLGRRICGWSSRPLADPLGPASPGYLVQRVLGLHSSGVSPGHSRAGSSSTPFSTTGRSGSQLRHGTTGEVTERDDSRGRTSPRSSKDKDSS</sequence>
<accession>A0A4Y7SCH2</accession>
<keyword evidence="3" id="KW-1185">Reference proteome</keyword>
<reference evidence="2 3" key="1">
    <citation type="journal article" date="2019" name="Nat. Ecol. Evol.">
        <title>Megaphylogeny resolves global patterns of mushroom evolution.</title>
        <authorList>
            <person name="Varga T."/>
            <person name="Krizsan K."/>
            <person name="Foldi C."/>
            <person name="Dima B."/>
            <person name="Sanchez-Garcia M."/>
            <person name="Sanchez-Ramirez S."/>
            <person name="Szollosi G.J."/>
            <person name="Szarkandi J.G."/>
            <person name="Papp V."/>
            <person name="Albert L."/>
            <person name="Andreopoulos W."/>
            <person name="Angelini C."/>
            <person name="Antonin V."/>
            <person name="Barry K.W."/>
            <person name="Bougher N.L."/>
            <person name="Buchanan P."/>
            <person name="Buyck B."/>
            <person name="Bense V."/>
            <person name="Catcheside P."/>
            <person name="Chovatia M."/>
            <person name="Cooper J."/>
            <person name="Damon W."/>
            <person name="Desjardin D."/>
            <person name="Finy P."/>
            <person name="Geml J."/>
            <person name="Haridas S."/>
            <person name="Hughes K."/>
            <person name="Justo A."/>
            <person name="Karasinski D."/>
            <person name="Kautmanova I."/>
            <person name="Kiss B."/>
            <person name="Kocsube S."/>
            <person name="Kotiranta H."/>
            <person name="LaButti K.M."/>
            <person name="Lechner B.E."/>
            <person name="Liimatainen K."/>
            <person name="Lipzen A."/>
            <person name="Lukacs Z."/>
            <person name="Mihaltcheva S."/>
            <person name="Morgado L.N."/>
            <person name="Niskanen T."/>
            <person name="Noordeloos M.E."/>
            <person name="Ohm R.A."/>
            <person name="Ortiz-Santana B."/>
            <person name="Ovrebo C."/>
            <person name="Racz N."/>
            <person name="Riley R."/>
            <person name="Savchenko A."/>
            <person name="Shiryaev A."/>
            <person name="Soop K."/>
            <person name="Spirin V."/>
            <person name="Szebenyi C."/>
            <person name="Tomsovsky M."/>
            <person name="Tulloss R.E."/>
            <person name="Uehling J."/>
            <person name="Grigoriev I.V."/>
            <person name="Vagvolgyi C."/>
            <person name="Papp T."/>
            <person name="Martin F.M."/>
            <person name="Miettinen O."/>
            <person name="Hibbett D.S."/>
            <person name="Nagy L.G."/>
        </authorList>
    </citation>
    <scope>NUCLEOTIDE SEQUENCE [LARGE SCALE GENOMIC DNA]</scope>
    <source>
        <strain evidence="2 3">FP101781</strain>
    </source>
</reference>
<feature type="compositionally biased region" description="Basic and acidic residues" evidence="1">
    <location>
        <begin position="208"/>
        <end position="229"/>
    </location>
</feature>
<name>A0A4Y7SCH2_COPMI</name>
<feature type="region of interest" description="Disordered" evidence="1">
    <location>
        <begin position="1"/>
        <end position="106"/>
    </location>
</feature>
<evidence type="ECO:0000313" key="2">
    <source>
        <dbReference type="EMBL" id="TEB19070.1"/>
    </source>
</evidence>
<feature type="region of interest" description="Disordered" evidence="1">
    <location>
        <begin position="172"/>
        <end position="229"/>
    </location>
</feature>
<organism evidence="2 3">
    <name type="scientific">Coprinellus micaceus</name>
    <name type="common">Glistening ink-cap mushroom</name>
    <name type="synonym">Coprinus micaceus</name>
    <dbReference type="NCBI Taxonomy" id="71717"/>
    <lineage>
        <taxon>Eukaryota</taxon>
        <taxon>Fungi</taxon>
        <taxon>Dikarya</taxon>
        <taxon>Basidiomycota</taxon>
        <taxon>Agaricomycotina</taxon>
        <taxon>Agaricomycetes</taxon>
        <taxon>Agaricomycetidae</taxon>
        <taxon>Agaricales</taxon>
        <taxon>Agaricineae</taxon>
        <taxon>Psathyrellaceae</taxon>
        <taxon>Coprinellus</taxon>
    </lineage>
</organism>
<dbReference type="STRING" id="71717.A0A4Y7SCH2"/>
<dbReference type="AlphaFoldDB" id="A0A4Y7SCH2"/>
<dbReference type="Proteomes" id="UP000298030">
    <property type="component" value="Unassembled WGS sequence"/>
</dbReference>
<evidence type="ECO:0000313" key="3">
    <source>
        <dbReference type="Proteomes" id="UP000298030"/>
    </source>
</evidence>
<evidence type="ECO:0000256" key="1">
    <source>
        <dbReference type="SAM" id="MobiDB-lite"/>
    </source>
</evidence>
<feature type="compositionally biased region" description="Low complexity" evidence="1">
    <location>
        <begin position="37"/>
        <end position="52"/>
    </location>
</feature>
<feature type="compositionally biased region" description="Polar residues" evidence="1">
    <location>
        <begin position="183"/>
        <end position="202"/>
    </location>
</feature>
<proteinExistence type="predicted"/>
<feature type="compositionally biased region" description="Polar residues" evidence="1">
    <location>
        <begin position="10"/>
        <end position="24"/>
    </location>
</feature>
<dbReference type="EMBL" id="QPFP01000209">
    <property type="protein sequence ID" value="TEB19070.1"/>
    <property type="molecule type" value="Genomic_DNA"/>
</dbReference>
<comment type="caution">
    <text evidence="2">The sequence shown here is derived from an EMBL/GenBank/DDBJ whole genome shotgun (WGS) entry which is preliminary data.</text>
</comment>
<gene>
    <name evidence="2" type="ORF">FA13DRAFT_1853065</name>
</gene>
<feature type="non-terminal residue" evidence="2">
    <location>
        <position position="1"/>
    </location>
</feature>
<protein>
    <submittedName>
        <fullName evidence="2">Uncharacterized protein</fullName>
    </submittedName>
</protein>